<dbReference type="InterPro" id="IPR050810">
    <property type="entry name" value="Bact_Secretion_Sys_Channel"/>
</dbReference>
<dbReference type="InterPro" id="IPR013356">
    <property type="entry name" value="T2SS_GspD"/>
</dbReference>
<dbReference type="GO" id="GO:0015628">
    <property type="term" value="P:protein secretion by the type II secretion system"/>
    <property type="evidence" value="ECO:0007669"/>
    <property type="project" value="InterPro"/>
</dbReference>
<feature type="domain" description="NolW-like" evidence="12">
    <location>
        <begin position="253"/>
        <end position="349"/>
    </location>
</feature>
<evidence type="ECO:0000259" key="12">
    <source>
        <dbReference type="Pfam" id="PF03958"/>
    </source>
</evidence>
<comment type="subcellular location">
    <subcellularLocation>
        <location evidence="1 9">Cell outer membrane</location>
    </subcellularLocation>
</comment>
<dbReference type="Gene3D" id="3.55.50.30">
    <property type="match status" value="1"/>
</dbReference>
<proteinExistence type="inferred from homology"/>
<feature type="region of interest" description="Disordered" evidence="10">
    <location>
        <begin position="273"/>
        <end position="316"/>
    </location>
</feature>
<dbReference type="OrthoDB" id="9775455at2"/>
<feature type="region of interest" description="Disordered" evidence="10">
    <location>
        <begin position="385"/>
        <end position="409"/>
    </location>
</feature>
<evidence type="ECO:0000256" key="4">
    <source>
        <dbReference type="ARBA" id="ARBA00022452"/>
    </source>
</evidence>
<name>D0LLW3_HALO1</name>
<evidence type="ECO:0000256" key="3">
    <source>
        <dbReference type="ARBA" id="ARBA00022448"/>
    </source>
</evidence>
<protein>
    <submittedName>
        <fullName evidence="13">General secretion pathway protein D</fullName>
    </submittedName>
</protein>
<dbReference type="InterPro" id="IPR001775">
    <property type="entry name" value="GspD/PilQ"/>
</dbReference>
<dbReference type="Pfam" id="PF00263">
    <property type="entry name" value="Secretin"/>
    <property type="match status" value="1"/>
</dbReference>
<evidence type="ECO:0000256" key="9">
    <source>
        <dbReference type="RuleBase" id="RU004004"/>
    </source>
</evidence>
<keyword evidence="3 9" id="KW-0813">Transport</keyword>
<keyword evidence="4" id="KW-0812">Transmembrane</keyword>
<dbReference type="GO" id="GO:0009279">
    <property type="term" value="C:cell outer membrane"/>
    <property type="evidence" value="ECO:0007669"/>
    <property type="project" value="UniProtKB-SubCell"/>
</dbReference>
<dbReference type="PANTHER" id="PTHR30332">
    <property type="entry name" value="PROBABLE GENERAL SECRETION PATHWAY PROTEIN D"/>
    <property type="match status" value="1"/>
</dbReference>
<dbReference type="PRINTS" id="PR00811">
    <property type="entry name" value="BCTERIALGSPD"/>
</dbReference>
<feature type="domain" description="Type II/III secretion system secretin-like" evidence="11">
    <location>
        <begin position="537"/>
        <end position="704"/>
    </location>
</feature>
<evidence type="ECO:0000256" key="8">
    <source>
        <dbReference type="ARBA" id="ARBA00023237"/>
    </source>
</evidence>
<feature type="region of interest" description="Disordered" evidence="10">
    <location>
        <begin position="796"/>
        <end position="842"/>
    </location>
</feature>
<dbReference type="InterPro" id="IPR038591">
    <property type="entry name" value="NolW-like_sf"/>
</dbReference>
<dbReference type="GO" id="GO:0015627">
    <property type="term" value="C:type II protein secretion system complex"/>
    <property type="evidence" value="ECO:0007669"/>
    <property type="project" value="InterPro"/>
</dbReference>
<dbReference type="STRING" id="502025.Hoch_2608"/>
<keyword evidence="8" id="KW-0998">Cell outer membrane</keyword>
<dbReference type="Gene3D" id="3.30.1370.120">
    <property type="match status" value="3"/>
</dbReference>
<dbReference type="KEGG" id="hoh:Hoch_2608"/>
<dbReference type="NCBIfam" id="TIGR02517">
    <property type="entry name" value="type_II_gspD"/>
    <property type="match status" value="1"/>
</dbReference>
<sequence>MRHFVTMSKKRRTRASCRRLAPGMLLTCALALALILAPTLSPVLAPTLAPMLGSVAHAQPTNNQQGSDDLTDEGLYSCGKARGPVSVSFKPEVELKDLITWAMGFTCRNFVYGAGIGGRSSQVTIIAPKRMTPQQAWGVFLVALETMNLTVVPHGNVLTIVESAQAGKQPLPIYRRGAPAANAQLVRMVVRPEHLPAEELARALDGLKSQHGAVTPLASANMLIVTDYGHTISRMRTLIREVDQPLAGERLYLIRVRNADATEMATKLQEILGVQEQGRQASSPPTSRTRRRRGDRDAEVQVDSGDASEVSAAVPSKIIPDERTNSLILVSSQAAYQRVRSLIERLDVGIDGGGSGRIHVYPLEHGNAEEIANTLTSAISGISQQTTGAGARNNPRARNARAQTGDSGAPAFEGQVRVTHDAPTNALVIVASVKDFFALRDVIEKLDTPRRQVFIEAMILEVQTDSGLDLGASFHGGQLSDDGTLLLGGLQTSDLQSIVPGTLAASSGLLGGVLGPLLNTQELLGVSIPSFGVLFQALATSSNVNVLSSPHIVTTNNEEAEISVGQNIPYQSGLSGLPTAGTGVSFPVQSVQRQDVALTLKITPHINASDMVTLEIDQEISDIASPDFAGLGPSWSKRTVKTTVVVRDQQSIVIGGLMSDRMTYNESKVPLLGDLPLLGYFFKFTERQKSKTNLLILLTPYVIKGQMDIEQIVQRKTRESQEFARTFSNLERTPFRPEIDYRRKRGLIEEINRTAQSVERDAELLRAATQSENEMREGLIEYVPPSVNVEGGVEFEGGAEVQGGGGAEVEVEVEGEGGERSQAPASGDGAAAAQPSAQVPAE</sequence>
<feature type="domain" description="NolW-like" evidence="12">
    <location>
        <begin position="359"/>
        <end position="452"/>
    </location>
</feature>
<feature type="domain" description="NolW-like" evidence="12">
    <location>
        <begin position="189"/>
        <end position="246"/>
    </location>
</feature>
<dbReference type="Pfam" id="PF03958">
    <property type="entry name" value="Secretin_N"/>
    <property type="match status" value="3"/>
</dbReference>
<evidence type="ECO:0000313" key="14">
    <source>
        <dbReference type="Proteomes" id="UP000001880"/>
    </source>
</evidence>
<dbReference type="PANTHER" id="PTHR30332:SF24">
    <property type="entry name" value="SECRETIN GSPD-RELATED"/>
    <property type="match status" value="1"/>
</dbReference>
<keyword evidence="7" id="KW-0472">Membrane</keyword>
<keyword evidence="5" id="KW-0732">Signal</keyword>
<evidence type="ECO:0000259" key="11">
    <source>
        <dbReference type="Pfam" id="PF00263"/>
    </source>
</evidence>
<feature type="compositionally biased region" description="Low complexity" evidence="10">
    <location>
        <begin position="391"/>
        <end position="402"/>
    </location>
</feature>
<evidence type="ECO:0000256" key="1">
    <source>
        <dbReference type="ARBA" id="ARBA00004442"/>
    </source>
</evidence>
<gene>
    <name evidence="13" type="ordered locus">Hoch_2608</name>
</gene>
<dbReference type="InterPro" id="IPR005644">
    <property type="entry name" value="NolW-like"/>
</dbReference>
<dbReference type="Proteomes" id="UP000001880">
    <property type="component" value="Chromosome"/>
</dbReference>
<organism evidence="13 14">
    <name type="scientific">Haliangium ochraceum (strain DSM 14365 / JCM 11303 / SMP-2)</name>
    <dbReference type="NCBI Taxonomy" id="502025"/>
    <lineage>
        <taxon>Bacteria</taxon>
        <taxon>Pseudomonadati</taxon>
        <taxon>Myxococcota</taxon>
        <taxon>Polyangia</taxon>
        <taxon>Haliangiales</taxon>
        <taxon>Kofleriaceae</taxon>
        <taxon>Haliangium</taxon>
    </lineage>
</organism>
<evidence type="ECO:0000256" key="10">
    <source>
        <dbReference type="SAM" id="MobiDB-lite"/>
    </source>
</evidence>
<evidence type="ECO:0000256" key="5">
    <source>
        <dbReference type="ARBA" id="ARBA00022729"/>
    </source>
</evidence>
<keyword evidence="4" id="KW-1134">Transmembrane beta strand</keyword>
<dbReference type="eggNOG" id="COG1450">
    <property type="taxonomic scope" value="Bacteria"/>
</dbReference>
<keyword evidence="14" id="KW-1185">Reference proteome</keyword>
<feature type="compositionally biased region" description="Low complexity" evidence="10">
    <location>
        <begin position="821"/>
        <end position="842"/>
    </location>
</feature>
<accession>D0LLW3</accession>
<dbReference type="HOGENOM" id="CLU_006756_1_0_7"/>
<dbReference type="InterPro" id="IPR004846">
    <property type="entry name" value="T2SS/T3SS_dom"/>
</dbReference>
<keyword evidence="6" id="KW-0653">Protein transport</keyword>
<comment type="similarity">
    <text evidence="2">Belongs to the bacterial secretin family. GSP D subfamily.</text>
</comment>
<dbReference type="PRINTS" id="PR01032">
    <property type="entry name" value="PHAGEIV"/>
</dbReference>
<evidence type="ECO:0000256" key="6">
    <source>
        <dbReference type="ARBA" id="ARBA00022927"/>
    </source>
</evidence>
<dbReference type="AlphaFoldDB" id="D0LLW3"/>
<evidence type="ECO:0000256" key="7">
    <source>
        <dbReference type="ARBA" id="ARBA00023136"/>
    </source>
</evidence>
<evidence type="ECO:0000313" key="13">
    <source>
        <dbReference type="EMBL" id="ACY15141.1"/>
    </source>
</evidence>
<reference evidence="13 14" key="1">
    <citation type="journal article" date="2010" name="Stand. Genomic Sci.">
        <title>Complete genome sequence of Haliangium ochraceum type strain (SMP-2).</title>
        <authorList>
            <consortium name="US DOE Joint Genome Institute (JGI-PGF)"/>
            <person name="Ivanova N."/>
            <person name="Daum C."/>
            <person name="Lang E."/>
            <person name="Abt B."/>
            <person name="Kopitz M."/>
            <person name="Saunders E."/>
            <person name="Lapidus A."/>
            <person name="Lucas S."/>
            <person name="Glavina Del Rio T."/>
            <person name="Nolan M."/>
            <person name="Tice H."/>
            <person name="Copeland A."/>
            <person name="Cheng J.F."/>
            <person name="Chen F."/>
            <person name="Bruce D."/>
            <person name="Goodwin L."/>
            <person name="Pitluck S."/>
            <person name="Mavromatis K."/>
            <person name="Pati A."/>
            <person name="Mikhailova N."/>
            <person name="Chen A."/>
            <person name="Palaniappan K."/>
            <person name="Land M."/>
            <person name="Hauser L."/>
            <person name="Chang Y.J."/>
            <person name="Jeffries C.D."/>
            <person name="Detter J.C."/>
            <person name="Brettin T."/>
            <person name="Rohde M."/>
            <person name="Goker M."/>
            <person name="Bristow J."/>
            <person name="Markowitz V."/>
            <person name="Eisen J.A."/>
            <person name="Hugenholtz P."/>
            <person name="Kyrpides N.C."/>
            <person name="Klenk H.P."/>
        </authorList>
    </citation>
    <scope>NUCLEOTIDE SEQUENCE [LARGE SCALE GENOMIC DNA]</scope>
    <source>
        <strain evidence="14">DSM 14365 / CIP 107738 / JCM 11303 / AJ 13395 / SMP-2</strain>
    </source>
</reference>
<dbReference type="EMBL" id="CP001804">
    <property type="protein sequence ID" value="ACY15141.1"/>
    <property type="molecule type" value="Genomic_DNA"/>
</dbReference>
<evidence type="ECO:0000256" key="2">
    <source>
        <dbReference type="ARBA" id="ARBA00006980"/>
    </source>
</evidence>